<evidence type="ECO:0000256" key="1">
    <source>
        <dbReference type="ARBA" id="ARBA00001946"/>
    </source>
</evidence>
<comment type="subunit">
    <text evidence="3">Monomer.</text>
</comment>
<evidence type="ECO:0000256" key="6">
    <source>
        <dbReference type="ARBA" id="ARBA00025589"/>
    </source>
</evidence>
<dbReference type="InterPro" id="IPR017961">
    <property type="entry name" value="DNA_pol_Y-fam_little_finger"/>
</dbReference>
<proteinExistence type="inferred from homology"/>
<dbReference type="SUPFAM" id="SSF56672">
    <property type="entry name" value="DNA/RNA polymerases"/>
    <property type="match status" value="1"/>
</dbReference>
<dbReference type="InterPro" id="IPR001126">
    <property type="entry name" value="UmuC"/>
</dbReference>
<dbReference type="EC" id="2.7.7.7" evidence="4"/>
<evidence type="ECO:0000313" key="11">
    <source>
        <dbReference type="Proteomes" id="UP000263993"/>
    </source>
</evidence>
<evidence type="ECO:0000256" key="4">
    <source>
        <dbReference type="ARBA" id="ARBA00012417"/>
    </source>
</evidence>
<dbReference type="Gene3D" id="3.30.70.270">
    <property type="match status" value="1"/>
</dbReference>
<evidence type="ECO:0000313" key="10">
    <source>
        <dbReference type="EMBL" id="RDV03305.1"/>
    </source>
</evidence>
<evidence type="ECO:0000256" key="5">
    <source>
        <dbReference type="ARBA" id="ARBA00022763"/>
    </source>
</evidence>
<evidence type="ECO:0000256" key="2">
    <source>
        <dbReference type="ARBA" id="ARBA00010945"/>
    </source>
</evidence>
<dbReference type="EMBL" id="QRGO01000001">
    <property type="protein sequence ID" value="RDV03305.1"/>
    <property type="molecule type" value="Genomic_DNA"/>
</dbReference>
<dbReference type="GO" id="GO:0003684">
    <property type="term" value="F:damaged DNA binding"/>
    <property type="evidence" value="ECO:0007669"/>
    <property type="project" value="InterPro"/>
</dbReference>
<dbReference type="Pfam" id="PF11799">
    <property type="entry name" value="IMS_C"/>
    <property type="match status" value="1"/>
</dbReference>
<dbReference type="AlphaFoldDB" id="A0A371B6S1"/>
<evidence type="ECO:0000259" key="9">
    <source>
        <dbReference type="Pfam" id="PF11799"/>
    </source>
</evidence>
<dbReference type="GO" id="GO:0006281">
    <property type="term" value="P:DNA repair"/>
    <property type="evidence" value="ECO:0007669"/>
    <property type="project" value="InterPro"/>
</dbReference>
<keyword evidence="11" id="KW-1185">Reference proteome</keyword>
<comment type="similarity">
    <text evidence="2">Belongs to the DNA polymerase type-Y family.</text>
</comment>
<dbReference type="Proteomes" id="UP000263993">
    <property type="component" value="Unassembled WGS sequence"/>
</dbReference>
<protein>
    <recommendedName>
        <fullName evidence="4">DNA-directed DNA polymerase</fullName>
        <ecNumber evidence="4">2.7.7.7</ecNumber>
    </recommendedName>
</protein>
<evidence type="ECO:0000259" key="8">
    <source>
        <dbReference type="Pfam" id="PF00817"/>
    </source>
</evidence>
<dbReference type="PANTHER" id="PTHR35369">
    <property type="entry name" value="BLR3025 PROTEIN-RELATED"/>
    <property type="match status" value="1"/>
</dbReference>
<feature type="domain" description="DNA polymerase Y-family little finger" evidence="9">
    <location>
        <begin position="233"/>
        <end position="327"/>
    </location>
</feature>
<name>A0A371B6S1_9BRAD</name>
<dbReference type="PANTHER" id="PTHR35369:SF2">
    <property type="entry name" value="BLR3025 PROTEIN"/>
    <property type="match status" value="1"/>
</dbReference>
<dbReference type="InterPro" id="IPR043128">
    <property type="entry name" value="Rev_trsase/Diguanyl_cyclase"/>
</dbReference>
<comment type="catalytic activity">
    <reaction evidence="7">
        <text>DNA(n) + a 2'-deoxyribonucleoside 5'-triphosphate = DNA(n+1) + diphosphate</text>
        <dbReference type="Rhea" id="RHEA:22508"/>
        <dbReference type="Rhea" id="RHEA-COMP:17339"/>
        <dbReference type="Rhea" id="RHEA-COMP:17340"/>
        <dbReference type="ChEBI" id="CHEBI:33019"/>
        <dbReference type="ChEBI" id="CHEBI:61560"/>
        <dbReference type="ChEBI" id="CHEBI:173112"/>
        <dbReference type="EC" id="2.7.7.7"/>
    </reaction>
</comment>
<comment type="function">
    <text evidence="6">Poorly processive, error-prone DNA polymerase involved in untargeted mutagenesis. Copies undamaged DNA at stalled replication forks, which arise in vivo from mismatched or misaligned primer ends. These misaligned primers can be extended by PolIV. Exhibits no 3'-5' exonuclease (proofreading) activity. May be involved in translesional synthesis, in conjunction with the beta clamp from PolIII.</text>
</comment>
<organism evidence="10 11">
    <name type="scientific">Undibacter mobilis</name>
    <dbReference type="NCBI Taxonomy" id="2292256"/>
    <lineage>
        <taxon>Bacteria</taxon>
        <taxon>Pseudomonadati</taxon>
        <taxon>Pseudomonadota</taxon>
        <taxon>Alphaproteobacteria</taxon>
        <taxon>Hyphomicrobiales</taxon>
        <taxon>Nitrobacteraceae</taxon>
        <taxon>Undibacter</taxon>
    </lineage>
</organism>
<comment type="cofactor">
    <cofactor evidence="1">
        <name>Mg(2+)</name>
        <dbReference type="ChEBI" id="CHEBI:18420"/>
    </cofactor>
</comment>
<sequence length="515" mass="56422">MSLWLPRFATDRIRRLREITAPLVIAGKRGNADVLIAIDDSAEQLGLSAGMALAQARAMHPTLDVVPEDARADGELLDSIADWCLRYTPLVACDAPDGLLLDISGCAHLYGGERELVADLGRRLTQAGFAYRVAIAGTIGAAWAAAHDGRPDAYKNGEERDILAPLPLSALRLPPPVIASLGRVGLKTIGAIIDMPRSPLTARFGAELLRQLDRALGREHEPLTPRLPIAPYVAEKRFHEPIAREEDVLRTVEKLATRLATALERRGDGARRIELTLFRTDGVLRRIAAGTARPLRDAADMRALFAERLATIADELDPGFGFDMARLSVLIAEPAPAEQIGMGSADDAGELVRLVDRLSARLGAQRVRRVVAQDSHIPEIASITLPAQTTVKDDGWAAFNRHRSAIELAPRPLRLLSKPEPIEAVAEVPDGPPLRFKWRRALHDVVVAEGPERIEGAWWQEANEAEVSPAGHRARDYFRVEDKSGHRFWLFRAGLYRDLVPGTAPPAWFVHGMFG</sequence>
<dbReference type="Pfam" id="PF00817">
    <property type="entry name" value="IMS"/>
    <property type="match status" value="1"/>
</dbReference>
<dbReference type="Gene3D" id="3.40.1170.60">
    <property type="match status" value="1"/>
</dbReference>
<dbReference type="InterPro" id="IPR050356">
    <property type="entry name" value="SulA_CellDiv_inhibitor"/>
</dbReference>
<evidence type="ECO:0000256" key="7">
    <source>
        <dbReference type="ARBA" id="ARBA00049244"/>
    </source>
</evidence>
<keyword evidence="5" id="KW-0227">DNA damage</keyword>
<dbReference type="OrthoDB" id="9788640at2"/>
<gene>
    <name evidence="10" type="ORF">DXH78_01100</name>
</gene>
<dbReference type="InterPro" id="IPR043502">
    <property type="entry name" value="DNA/RNA_pol_sf"/>
</dbReference>
<dbReference type="CDD" id="cd03468">
    <property type="entry name" value="PolY_like"/>
    <property type="match status" value="1"/>
</dbReference>
<feature type="domain" description="UmuC" evidence="8">
    <location>
        <begin position="19"/>
        <end position="146"/>
    </location>
</feature>
<comment type="caution">
    <text evidence="10">The sequence shown here is derived from an EMBL/GenBank/DDBJ whole genome shotgun (WGS) entry which is preliminary data.</text>
</comment>
<accession>A0A371B6S1</accession>
<reference evidence="11" key="1">
    <citation type="submission" date="2018-08" db="EMBL/GenBank/DDBJ databases">
        <authorList>
            <person name="Kim S.-J."/>
            <person name="Jung G.-Y."/>
        </authorList>
    </citation>
    <scope>NUCLEOTIDE SEQUENCE [LARGE SCALE GENOMIC DNA]</scope>
    <source>
        <strain evidence="11">GY_H</strain>
    </source>
</reference>
<evidence type="ECO:0000256" key="3">
    <source>
        <dbReference type="ARBA" id="ARBA00011245"/>
    </source>
</evidence>